<name>A0A8I1Y5U5_BRAEL</name>
<comment type="catalytic activity">
    <reaction evidence="1">
        <text>[protein]-peptidylproline (omega=180) = [protein]-peptidylproline (omega=0)</text>
        <dbReference type="Rhea" id="RHEA:16237"/>
        <dbReference type="Rhea" id="RHEA-COMP:10747"/>
        <dbReference type="Rhea" id="RHEA-COMP:10748"/>
        <dbReference type="ChEBI" id="CHEBI:83833"/>
        <dbReference type="ChEBI" id="CHEBI:83834"/>
        <dbReference type="EC" id="5.2.1.8"/>
    </reaction>
</comment>
<dbReference type="GO" id="GO:0003755">
    <property type="term" value="F:peptidyl-prolyl cis-trans isomerase activity"/>
    <property type="evidence" value="ECO:0007669"/>
    <property type="project" value="UniProtKB-KW"/>
</dbReference>
<evidence type="ECO:0000259" key="9">
    <source>
        <dbReference type="PROSITE" id="PS50198"/>
    </source>
</evidence>
<proteinExistence type="inferred from homology"/>
<dbReference type="InterPro" id="IPR027304">
    <property type="entry name" value="Trigger_fact/SurA_dom_sf"/>
</dbReference>
<evidence type="ECO:0000256" key="4">
    <source>
        <dbReference type="ARBA" id="ARBA00018370"/>
    </source>
</evidence>
<evidence type="ECO:0000256" key="7">
    <source>
        <dbReference type="ARBA" id="ARBA00031484"/>
    </source>
</evidence>
<evidence type="ECO:0000313" key="10">
    <source>
        <dbReference type="EMBL" id="MBP1293968.1"/>
    </source>
</evidence>
<dbReference type="Pfam" id="PF00639">
    <property type="entry name" value="Rotamase"/>
    <property type="match status" value="1"/>
</dbReference>
<dbReference type="SUPFAM" id="SSF109998">
    <property type="entry name" value="Triger factor/SurA peptide-binding domain-like"/>
    <property type="match status" value="1"/>
</dbReference>
<evidence type="ECO:0000313" key="11">
    <source>
        <dbReference type="Proteomes" id="UP000673383"/>
    </source>
</evidence>
<evidence type="ECO:0000256" key="2">
    <source>
        <dbReference type="ARBA" id="ARBA00007656"/>
    </source>
</evidence>
<comment type="caution">
    <text evidence="10">The sequence shown here is derived from an EMBL/GenBank/DDBJ whole genome shotgun (WGS) entry which is preliminary data.</text>
</comment>
<feature type="domain" description="PpiC" evidence="9">
    <location>
        <begin position="117"/>
        <end position="218"/>
    </location>
</feature>
<protein>
    <recommendedName>
        <fullName evidence="4">Parvulin-like PPIase</fullName>
        <ecNumber evidence="3">5.2.1.8</ecNumber>
    </recommendedName>
    <alternativeName>
        <fullName evidence="6">Peptidyl-prolyl cis-trans isomerase plp</fullName>
    </alternativeName>
    <alternativeName>
        <fullName evidence="7">Rotamase plp</fullName>
    </alternativeName>
</protein>
<comment type="similarity">
    <text evidence="2">Belongs to the PpiC/parvulin rotamase family.</text>
</comment>
<evidence type="ECO:0000256" key="6">
    <source>
        <dbReference type="ARBA" id="ARBA00030642"/>
    </source>
</evidence>
<evidence type="ECO:0000256" key="3">
    <source>
        <dbReference type="ARBA" id="ARBA00013194"/>
    </source>
</evidence>
<evidence type="ECO:0000256" key="5">
    <source>
        <dbReference type="ARBA" id="ARBA00023110"/>
    </source>
</evidence>
<dbReference type="Proteomes" id="UP000673383">
    <property type="component" value="Unassembled WGS sequence"/>
</dbReference>
<keyword evidence="8 10" id="KW-0413">Isomerase</keyword>
<dbReference type="InterPro" id="IPR000297">
    <property type="entry name" value="PPIase_PpiC"/>
</dbReference>
<dbReference type="PANTHER" id="PTHR47245">
    <property type="entry name" value="PEPTIDYLPROLYL ISOMERASE"/>
    <property type="match status" value="1"/>
</dbReference>
<evidence type="ECO:0000256" key="8">
    <source>
        <dbReference type="PROSITE-ProRule" id="PRU00278"/>
    </source>
</evidence>
<dbReference type="PROSITE" id="PS01096">
    <property type="entry name" value="PPIC_PPIASE_1"/>
    <property type="match status" value="1"/>
</dbReference>
<reference evidence="10" key="1">
    <citation type="submission" date="2021-02" db="EMBL/GenBank/DDBJ databases">
        <title>Genomic Encyclopedia of Type Strains, Phase IV (KMG-V): Genome sequencing to study the core and pangenomes of soil and plant-associated prokaryotes.</title>
        <authorList>
            <person name="Whitman W."/>
        </authorList>
    </citation>
    <scope>NUCLEOTIDE SEQUENCE</scope>
    <source>
        <strain evidence="10">USDA 406</strain>
    </source>
</reference>
<dbReference type="InterPro" id="IPR050245">
    <property type="entry name" value="PrsA_foldase"/>
</dbReference>
<dbReference type="EC" id="5.2.1.8" evidence="3"/>
<accession>A0A8I1Y5U5</accession>
<dbReference type="SUPFAM" id="SSF54534">
    <property type="entry name" value="FKBP-like"/>
    <property type="match status" value="1"/>
</dbReference>
<dbReference type="AlphaFoldDB" id="A0A8I1Y5U5"/>
<dbReference type="InterPro" id="IPR046357">
    <property type="entry name" value="PPIase_dom_sf"/>
</dbReference>
<keyword evidence="5 8" id="KW-0697">Rotamase</keyword>
<dbReference type="RefSeq" id="WP_172646829.1">
    <property type="nucleotide sequence ID" value="NZ_JAFICZ010000001.1"/>
</dbReference>
<dbReference type="EMBL" id="JAFICZ010000001">
    <property type="protein sequence ID" value="MBP1293968.1"/>
    <property type="molecule type" value="Genomic_DNA"/>
</dbReference>
<dbReference type="InterPro" id="IPR023058">
    <property type="entry name" value="PPIase_PpiC_CS"/>
</dbReference>
<dbReference type="PROSITE" id="PS50198">
    <property type="entry name" value="PPIC_PPIASE_2"/>
    <property type="match status" value="1"/>
</dbReference>
<gene>
    <name evidence="10" type="ORF">JOH49_003721</name>
</gene>
<dbReference type="PANTHER" id="PTHR47245:SF2">
    <property type="entry name" value="PEPTIDYL-PROLYL CIS-TRANS ISOMERASE HP_0175-RELATED"/>
    <property type="match status" value="1"/>
</dbReference>
<organism evidence="10 11">
    <name type="scientific">Bradyrhizobium elkanii</name>
    <dbReference type="NCBI Taxonomy" id="29448"/>
    <lineage>
        <taxon>Bacteria</taxon>
        <taxon>Pseudomonadati</taxon>
        <taxon>Pseudomonadota</taxon>
        <taxon>Alphaproteobacteria</taxon>
        <taxon>Hyphomicrobiales</taxon>
        <taxon>Nitrobacteraceae</taxon>
        <taxon>Bradyrhizobium</taxon>
    </lineage>
</organism>
<evidence type="ECO:0000256" key="1">
    <source>
        <dbReference type="ARBA" id="ARBA00000971"/>
    </source>
</evidence>
<sequence>MDCSLTDSLPKPKTISVNGTVIPREAIAREVQNHPAEKPILAWQAAARALVVRELLLQEARRLEISAEPLRDAKGRSETPEEAAMRALIEREVVTPEPDDASCLRYYEQNQRRFRSGDLYEAAHILIATPRNDAAARSGARETAEKVLSSVLEDPALFDQLARTRSDCRTSAENGGSLGQLTRGQTIEEFEVALARMDEGELAIVETRYGFHIVRLDRHAPGQVLPFELARERIADYLATSVQHRSLAQYVAVLAGRAEITGIALAGASSPLLQ</sequence>
<dbReference type="Gene3D" id="3.10.50.40">
    <property type="match status" value="1"/>
</dbReference>